<gene>
    <name evidence="3" type="ORF">Z520_11713</name>
</gene>
<dbReference type="InterPro" id="IPR040442">
    <property type="entry name" value="Pyrv_kinase-like_dom_sf"/>
</dbReference>
<sequence length="316" mass="33471">MAPTDEALFPKSKIQAASGGVTRLRQLLTDESHIVVCPGVYDGFTARIALAAGFECLYMTGAGTTMSRLGLPDLGLATLNDMRDNASMIAGLDRDIPLIADADTGYGGPLMVGRTVSAYISGGVAALHLEDQVMNKRCGHLRGKQVVEEEVFLSRIKAAVKMRAQTGRDIVVIARTDAMQLLGYDAAVDRLRKALAVGADVAFLEGIRSKEEARQVCKDLYPAPVLLNMAHGGLTPSISVAEAQEMGFRIIIFPGLAVQSVYGAVTKAVKELRETGDIKYLEGGVPSPGEIYGVCGMQEAVDFDLAAGASTYTNGV</sequence>
<dbReference type="PANTHER" id="PTHR42905">
    <property type="entry name" value="PHOSPHOENOLPYRUVATE CARBOXYLASE"/>
    <property type="match status" value="1"/>
</dbReference>
<dbReference type="FunFam" id="3.20.20.60:FF:000009">
    <property type="entry name" value="2-methylisocitrate lyase"/>
    <property type="match status" value="1"/>
</dbReference>
<organism evidence="3 4">
    <name type="scientific">Fonsecaea multimorphosa CBS 102226</name>
    <dbReference type="NCBI Taxonomy" id="1442371"/>
    <lineage>
        <taxon>Eukaryota</taxon>
        <taxon>Fungi</taxon>
        <taxon>Dikarya</taxon>
        <taxon>Ascomycota</taxon>
        <taxon>Pezizomycotina</taxon>
        <taxon>Eurotiomycetes</taxon>
        <taxon>Chaetothyriomycetidae</taxon>
        <taxon>Chaetothyriales</taxon>
        <taxon>Herpotrichiellaceae</taxon>
        <taxon>Fonsecaea</taxon>
    </lineage>
</organism>
<dbReference type="OrthoDB" id="1923844at2759"/>
<dbReference type="AlphaFoldDB" id="A0A0D2JH83"/>
<dbReference type="InterPro" id="IPR015813">
    <property type="entry name" value="Pyrv/PenolPyrv_kinase-like_dom"/>
</dbReference>
<evidence type="ECO:0000256" key="1">
    <source>
        <dbReference type="ARBA" id="ARBA00001050"/>
    </source>
</evidence>
<dbReference type="Pfam" id="PF13714">
    <property type="entry name" value="PEP_mutase"/>
    <property type="match status" value="1"/>
</dbReference>
<protein>
    <submittedName>
        <fullName evidence="3">Uncharacterized protein</fullName>
    </submittedName>
</protein>
<dbReference type="InterPro" id="IPR018523">
    <property type="entry name" value="Isocitrate_lyase_ph_CS"/>
</dbReference>
<dbReference type="STRING" id="1442371.A0A0D2JH83"/>
<dbReference type="PANTHER" id="PTHR42905:SF2">
    <property type="entry name" value="PHOSPHOENOLPYRUVATE CARBOXYLASE FAMILY PROTEIN"/>
    <property type="match status" value="1"/>
</dbReference>
<dbReference type="EMBL" id="KN848103">
    <property type="protein sequence ID" value="KIX92537.1"/>
    <property type="molecule type" value="Genomic_DNA"/>
</dbReference>
<evidence type="ECO:0000313" key="3">
    <source>
        <dbReference type="EMBL" id="KIX92537.1"/>
    </source>
</evidence>
<accession>A0A0D2JH83</accession>
<evidence type="ECO:0000256" key="2">
    <source>
        <dbReference type="ARBA" id="ARBA00061405"/>
    </source>
</evidence>
<proteinExistence type="inferred from homology"/>
<dbReference type="Proteomes" id="UP000053411">
    <property type="component" value="Unassembled WGS sequence"/>
</dbReference>
<reference evidence="3 4" key="1">
    <citation type="submission" date="2015-01" db="EMBL/GenBank/DDBJ databases">
        <title>The Genome Sequence of Fonsecaea multimorphosa CBS 102226.</title>
        <authorList>
            <consortium name="The Broad Institute Genomics Platform"/>
            <person name="Cuomo C."/>
            <person name="de Hoog S."/>
            <person name="Gorbushina A."/>
            <person name="Stielow B."/>
            <person name="Teixiera M."/>
            <person name="Abouelleil A."/>
            <person name="Chapman S.B."/>
            <person name="Priest M."/>
            <person name="Young S.K."/>
            <person name="Wortman J."/>
            <person name="Nusbaum C."/>
            <person name="Birren B."/>
        </authorList>
    </citation>
    <scope>NUCLEOTIDE SEQUENCE [LARGE SCALE GENOMIC DNA]</scope>
    <source>
        <strain evidence="3 4">CBS 102226</strain>
    </source>
</reference>
<comment type="catalytic activity">
    <reaction evidence="1">
        <text>(2S,3R)-3-hydroxybutane-1,2,3-tricarboxylate = pyruvate + succinate</text>
        <dbReference type="Rhea" id="RHEA:16809"/>
        <dbReference type="ChEBI" id="CHEBI:15361"/>
        <dbReference type="ChEBI" id="CHEBI:30031"/>
        <dbReference type="ChEBI" id="CHEBI:57429"/>
        <dbReference type="EC" id="4.1.3.30"/>
    </reaction>
</comment>
<dbReference type="Gene3D" id="3.20.20.60">
    <property type="entry name" value="Phosphoenolpyruvate-binding domains"/>
    <property type="match status" value="1"/>
</dbReference>
<dbReference type="VEuPathDB" id="FungiDB:Z520_11713"/>
<keyword evidence="4" id="KW-1185">Reference proteome</keyword>
<dbReference type="GeneID" id="27717459"/>
<comment type="similarity">
    <text evidence="2">Belongs to the isocitrate lyase/PEP mutase superfamily.</text>
</comment>
<dbReference type="CDD" id="cd00377">
    <property type="entry name" value="ICL_PEPM"/>
    <property type="match status" value="1"/>
</dbReference>
<dbReference type="SUPFAM" id="SSF51621">
    <property type="entry name" value="Phosphoenolpyruvate/pyruvate domain"/>
    <property type="match status" value="1"/>
</dbReference>
<evidence type="ECO:0000313" key="4">
    <source>
        <dbReference type="Proteomes" id="UP000053411"/>
    </source>
</evidence>
<dbReference type="RefSeq" id="XP_016626660.1">
    <property type="nucleotide sequence ID" value="XM_016782201.1"/>
</dbReference>
<name>A0A0D2JH83_9EURO</name>
<dbReference type="InterPro" id="IPR039556">
    <property type="entry name" value="ICL/PEPM"/>
</dbReference>
<dbReference type="GO" id="GO:0046421">
    <property type="term" value="F:methylisocitrate lyase activity"/>
    <property type="evidence" value="ECO:0007669"/>
    <property type="project" value="UniProtKB-EC"/>
</dbReference>
<dbReference type="PROSITE" id="PS00161">
    <property type="entry name" value="ISOCITRATE_LYASE"/>
    <property type="match status" value="1"/>
</dbReference>